<proteinExistence type="inferred from homology"/>
<dbReference type="PANTHER" id="PTHR45790:SF3">
    <property type="entry name" value="S-ADENOSYL-L-METHIONINE-DEPENDENT UROPORPHYRINOGEN III METHYLTRANSFERASE, CHLOROPLASTIC"/>
    <property type="match status" value="1"/>
</dbReference>
<evidence type="ECO:0000256" key="10">
    <source>
        <dbReference type="RuleBase" id="RU003960"/>
    </source>
</evidence>
<dbReference type="Gene3D" id="3.40.1010.10">
    <property type="entry name" value="Cobalt-precorrin-4 Transmethylase, Domain 1"/>
    <property type="match status" value="1"/>
</dbReference>
<gene>
    <name evidence="12" type="ORF">SAMN04244559_01214</name>
</gene>
<evidence type="ECO:0000256" key="4">
    <source>
        <dbReference type="ARBA" id="ARBA00022603"/>
    </source>
</evidence>
<dbReference type="InterPro" id="IPR050161">
    <property type="entry name" value="Siro_Cobalamin_biosynth"/>
</dbReference>
<evidence type="ECO:0000256" key="9">
    <source>
        <dbReference type="ARBA" id="ARBA00060548"/>
    </source>
</evidence>
<dbReference type="GO" id="GO:0019354">
    <property type="term" value="P:siroheme biosynthetic process"/>
    <property type="evidence" value="ECO:0007669"/>
    <property type="project" value="UniProtKB-UniPathway"/>
</dbReference>
<dbReference type="Gene3D" id="3.30.950.10">
    <property type="entry name" value="Methyltransferase, Cobalt-precorrin-4 Transmethylase, Domain 2"/>
    <property type="match status" value="1"/>
</dbReference>
<dbReference type="GO" id="GO:0032259">
    <property type="term" value="P:methylation"/>
    <property type="evidence" value="ECO:0007669"/>
    <property type="project" value="UniProtKB-KW"/>
</dbReference>
<dbReference type="Proteomes" id="UP000182983">
    <property type="component" value="Unassembled WGS sequence"/>
</dbReference>
<protein>
    <recommendedName>
        <fullName evidence="2">uroporphyrinogen-III C-methyltransferase</fullName>
        <ecNumber evidence="2">2.1.1.107</ecNumber>
    </recommendedName>
</protein>
<dbReference type="CDD" id="cd11642">
    <property type="entry name" value="SUMT"/>
    <property type="match status" value="1"/>
</dbReference>
<dbReference type="FunFam" id="3.40.1010.10:FF:000001">
    <property type="entry name" value="Siroheme synthase"/>
    <property type="match status" value="1"/>
</dbReference>
<dbReference type="OrthoDB" id="9815856at2"/>
<dbReference type="InterPro" id="IPR014777">
    <property type="entry name" value="4pyrrole_Mease_sub1"/>
</dbReference>
<evidence type="ECO:0000256" key="5">
    <source>
        <dbReference type="ARBA" id="ARBA00022679"/>
    </source>
</evidence>
<comment type="pathway">
    <text evidence="9">Cofactor biosynthesis; adenosylcobalamin biosynthesis; precorrin-2 from uroporphyrinogen III: step 1/1.</text>
</comment>
<keyword evidence="6" id="KW-0949">S-adenosyl-L-methionine</keyword>
<comment type="pathway">
    <text evidence="8">Porphyrin-containing compound metabolism; siroheme biosynthesis; precorrin-2 from uroporphyrinogen III: step 1/1.</text>
</comment>
<dbReference type="PROSITE" id="PS00840">
    <property type="entry name" value="SUMT_2"/>
    <property type="match status" value="1"/>
</dbReference>
<evidence type="ECO:0000256" key="3">
    <source>
        <dbReference type="ARBA" id="ARBA00022573"/>
    </source>
</evidence>
<keyword evidence="5 10" id="KW-0808">Transferase</keyword>
<dbReference type="InterPro" id="IPR000878">
    <property type="entry name" value="4pyrrol_Mease"/>
</dbReference>
<keyword evidence="4 10" id="KW-0489">Methyltransferase</keyword>
<feature type="domain" description="Tetrapyrrole methylase" evidence="11">
    <location>
        <begin position="13"/>
        <end position="224"/>
    </location>
</feature>
<dbReference type="GO" id="GO:0009236">
    <property type="term" value="P:cobalamin biosynthetic process"/>
    <property type="evidence" value="ECO:0007669"/>
    <property type="project" value="UniProtKB-KW"/>
</dbReference>
<dbReference type="InterPro" id="IPR035996">
    <property type="entry name" value="4pyrrol_Methylase_sf"/>
</dbReference>
<evidence type="ECO:0000313" key="13">
    <source>
        <dbReference type="Proteomes" id="UP000182983"/>
    </source>
</evidence>
<dbReference type="InterPro" id="IPR006366">
    <property type="entry name" value="CobA/CysG_C"/>
</dbReference>
<dbReference type="InterPro" id="IPR003043">
    <property type="entry name" value="Uropor_MeTrfase_CS"/>
</dbReference>
<keyword evidence="3" id="KW-0169">Cobalamin biosynthesis</keyword>
<evidence type="ECO:0000259" key="11">
    <source>
        <dbReference type="Pfam" id="PF00590"/>
    </source>
</evidence>
<accession>A0A1H6HDK1</accession>
<evidence type="ECO:0000256" key="2">
    <source>
        <dbReference type="ARBA" id="ARBA00012162"/>
    </source>
</evidence>
<reference evidence="13" key="1">
    <citation type="submission" date="2016-10" db="EMBL/GenBank/DDBJ databases">
        <authorList>
            <person name="Varghese N."/>
            <person name="Submissions S."/>
        </authorList>
    </citation>
    <scope>NUCLEOTIDE SEQUENCE [LARGE SCALE GENOMIC DNA]</scope>
    <source>
        <strain evidence="13">DSM 13234</strain>
    </source>
</reference>
<evidence type="ECO:0000313" key="12">
    <source>
        <dbReference type="EMBL" id="SEH32275.1"/>
    </source>
</evidence>
<dbReference type="PROSITE" id="PS00839">
    <property type="entry name" value="SUMT_1"/>
    <property type="match status" value="1"/>
</dbReference>
<dbReference type="NCBIfam" id="TIGR01469">
    <property type="entry name" value="cobA_cysG_Cterm"/>
    <property type="match status" value="1"/>
</dbReference>
<dbReference type="EC" id="2.1.1.107" evidence="2"/>
<keyword evidence="7" id="KW-0627">Porphyrin biosynthesis</keyword>
<keyword evidence="13" id="KW-1185">Reference proteome</keyword>
<dbReference type="SUPFAM" id="SSF53790">
    <property type="entry name" value="Tetrapyrrole methylase"/>
    <property type="match status" value="1"/>
</dbReference>
<dbReference type="InterPro" id="IPR014776">
    <property type="entry name" value="4pyrrole_Mease_sub2"/>
</dbReference>
<dbReference type="EMBL" id="FNWO01000004">
    <property type="protein sequence ID" value="SEH32275.1"/>
    <property type="molecule type" value="Genomic_DNA"/>
</dbReference>
<dbReference type="PANTHER" id="PTHR45790">
    <property type="entry name" value="SIROHEME SYNTHASE-RELATED"/>
    <property type="match status" value="1"/>
</dbReference>
<organism evidence="12 13">
    <name type="scientific">Magnetospirillum fulvum</name>
    <name type="common">Rhodospirillum fulvum</name>
    <dbReference type="NCBI Taxonomy" id="1082"/>
    <lineage>
        <taxon>Bacteria</taxon>
        <taxon>Pseudomonadati</taxon>
        <taxon>Pseudomonadota</taxon>
        <taxon>Alphaproteobacteria</taxon>
        <taxon>Rhodospirillales</taxon>
        <taxon>Rhodospirillaceae</taxon>
        <taxon>Magnetospirillum</taxon>
    </lineage>
</organism>
<comment type="similarity">
    <text evidence="1 10">Belongs to the precorrin methyltransferase family.</text>
</comment>
<dbReference type="Pfam" id="PF00590">
    <property type="entry name" value="TP_methylase"/>
    <property type="match status" value="1"/>
</dbReference>
<evidence type="ECO:0000256" key="6">
    <source>
        <dbReference type="ARBA" id="ARBA00022691"/>
    </source>
</evidence>
<evidence type="ECO:0000256" key="1">
    <source>
        <dbReference type="ARBA" id="ARBA00005879"/>
    </source>
</evidence>
<dbReference type="AlphaFoldDB" id="A0A1H6HDK1"/>
<dbReference type="UniPathway" id="UPA00262">
    <property type="reaction ID" value="UER00211"/>
</dbReference>
<dbReference type="RefSeq" id="WP_074766570.1">
    <property type="nucleotide sequence ID" value="NZ_FNWO01000004.1"/>
</dbReference>
<dbReference type="GO" id="GO:0004851">
    <property type="term" value="F:uroporphyrin-III C-methyltransferase activity"/>
    <property type="evidence" value="ECO:0007669"/>
    <property type="project" value="UniProtKB-EC"/>
</dbReference>
<name>A0A1H6HDK1_MAGFU</name>
<evidence type="ECO:0000256" key="8">
    <source>
        <dbReference type="ARBA" id="ARBA00025705"/>
    </source>
</evidence>
<sequence>MTTANDPVTQPGKVTLVGAGPGDPDLLTVKAARLIGSARLVVYDRLVSAEILALIPPEAEQVFAGKECGRHYLTQSETNDLLLRLARSGRDVVRLKGGDPFVFGRGSEEALFLARNGITFEVVPGISAAAGVSTYAGIPLTHRGLATGTRFVTGHLRDGKPLDLHWDKLGDPDTTLVIYMGLQSLKETSAELIAAGLSPDTPAAAIENGTTPRQRRVIATLETLYDRAHAAELHPPTLIVIGKVVSLSDELDWFDAKIGPAAS</sequence>
<evidence type="ECO:0000256" key="7">
    <source>
        <dbReference type="ARBA" id="ARBA00023244"/>
    </source>
</evidence>
<dbReference type="FunFam" id="3.30.950.10:FF:000001">
    <property type="entry name" value="Siroheme synthase"/>
    <property type="match status" value="1"/>
</dbReference>
<dbReference type="NCBIfam" id="NF004790">
    <property type="entry name" value="PRK06136.1"/>
    <property type="match status" value="1"/>
</dbReference>